<dbReference type="AlphaFoldDB" id="A0A0K0GHH8"/>
<dbReference type="GO" id="GO:0004810">
    <property type="term" value="F:CCA tRNA nucleotidyltransferase activity"/>
    <property type="evidence" value="ECO:0007669"/>
    <property type="project" value="UniProtKB-UniRule"/>
</dbReference>
<evidence type="ECO:0000256" key="11">
    <source>
        <dbReference type="HAMAP-Rule" id="MF_01261"/>
    </source>
</evidence>
<keyword evidence="4 11" id="KW-0479">Metal-binding</keyword>
<dbReference type="HAMAP" id="MF_01261">
    <property type="entry name" value="CCA_bact_type1"/>
    <property type="match status" value="1"/>
</dbReference>
<dbReference type="NCBIfam" id="NF008137">
    <property type="entry name" value="PRK10885.1"/>
    <property type="match status" value="1"/>
</dbReference>
<dbReference type="SUPFAM" id="SSF81301">
    <property type="entry name" value="Nucleotidyltransferase"/>
    <property type="match status" value="1"/>
</dbReference>
<dbReference type="eggNOG" id="COG3039">
    <property type="taxonomic scope" value="Bacteria"/>
</dbReference>
<evidence type="ECO:0000313" key="14">
    <source>
        <dbReference type="Proteomes" id="UP000001740"/>
    </source>
</evidence>
<dbReference type="GO" id="GO:0001680">
    <property type="term" value="P:tRNA 3'-terminal CCA addition"/>
    <property type="evidence" value="ECO:0007669"/>
    <property type="project" value="UniProtKB-UniRule"/>
</dbReference>
<comment type="cofactor">
    <cofactor evidence="11">
        <name>Ni(2+)</name>
        <dbReference type="ChEBI" id="CHEBI:49786"/>
    </cofactor>
    <text evidence="11">Nickel for phosphatase activity.</text>
</comment>
<dbReference type="Pfam" id="PF12627">
    <property type="entry name" value="PolyA_pol_RNAbd"/>
    <property type="match status" value="1"/>
</dbReference>
<feature type="binding site" evidence="11">
    <location>
        <position position="324"/>
    </location>
    <ligand>
        <name>Mg(2+)</name>
        <dbReference type="ChEBI" id="CHEBI:18420"/>
    </ligand>
</feature>
<dbReference type="Pfam" id="PF01966">
    <property type="entry name" value="HD"/>
    <property type="match status" value="1"/>
</dbReference>
<comment type="similarity">
    <text evidence="11">Belongs to the tRNA nucleotidyltransferase/poly(A) polymerase family. Bacterial CCA-adding enzyme type 1 subfamily.</text>
</comment>
<dbReference type="NCBIfam" id="NF033578">
    <property type="entry name" value="transpos_IS5_1"/>
    <property type="match status" value="1"/>
</dbReference>
<dbReference type="EC" id="3.1.4.-" evidence="11"/>
<dbReference type="Pfam" id="PF01743">
    <property type="entry name" value="PolyA_pol"/>
    <property type="match status" value="1"/>
</dbReference>
<dbReference type="GO" id="GO:0000049">
    <property type="term" value="F:tRNA binding"/>
    <property type="evidence" value="ECO:0007669"/>
    <property type="project" value="UniProtKB-UniRule"/>
</dbReference>
<dbReference type="InterPro" id="IPR012006">
    <property type="entry name" value="CCA_bact"/>
</dbReference>
<name>A0A0K0GHH8_XANOP</name>
<dbReference type="Gene3D" id="3.30.460.10">
    <property type="entry name" value="Beta Polymerase, domain 2"/>
    <property type="match status" value="1"/>
</dbReference>
<keyword evidence="5 11" id="KW-0547">Nucleotide-binding</keyword>
<keyword evidence="11" id="KW-0533">Nickel</keyword>
<comment type="subunit">
    <text evidence="11">Monomer. Can also form homodimers and oligomers.</text>
</comment>
<feature type="binding site" evidence="11">
    <location>
        <position position="444"/>
    </location>
    <ligand>
        <name>CTP</name>
        <dbReference type="ChEBI" id="CHEBI:37563"/>
    </ligand>
</feature>
<feature type="binding site" evidence="11">
    <location>
        <position position="314"/>
    </location>
    <ligand>
        <name>ATP</name>
        <dbReference type="ChEBI" id="CHEBI:30616"/>
    </ligand>
</feature>
<feature type="binding site" evidence="11">
    <location>
        <position position="326"/>
    </location>
    <ligand>
        <name>Mg(2+)</name>
        <dbReference type="ChEBI" id="CHEBI:18420"/>
    </ligand>
</feature>
<dbReference type="Proteomes" id="UP000001740">
    <property type="component" value="Chromosome"/>
</dbReference>
<evidence type="ECO:0000256" key="7">
    <source>
        <dbReference type="ARBA" id="ARBA00022801"/>
    </source>
</evidence>
<dbReference type="GO" id="GO:0005524">
    <property type="term" value="F:ATP binding"/>
    <property type="evidence" value="ECO:0007669"/>
    <property type="project" value="UniProtKB-UniRule"/>
</dbReference>
<dbReference type="PANTHER" id="PTHR47545:SF1">
    <property type="entry name" value="MULTIFUNCTIONAL CCA PROTEIN"/>
    <property type="match status" value="1"/>
</dbReference>
<organism evidence="13 14">
    <name type="scientific">Xanthomonas oryzae pv. oryzae (strain PXO99A)</name>
    <dbReference type="NCBI Taxonomy" id="360094"/>
    <lineage>
        <taxon>Bacteria</taxon>
        <taxon>Pseudomonadati</taxon>
        <taxon>Pseudomonadota</taxon>
        <taxon>Gammaproteobacteria</taxon>
        <taxon>Lysobacterales</taxon>
        <taxon>Lysobacteraceae</taxon>
        <taxon>Xanthomonas</taxon>
    </lineage>
</organism>
<dbReference type="SUPFAM" id="SSF81891">
    <property type="entry name" value="Poly A polymerase C-terminal region-like"/>
    <property type="match status" value="1"/>
</dbReference>
<comment type="catalytic activity">
    <reaction evidence="11">
        <text>a tRNA with a 3' CCA end + 2 CTP + ATP = a tRNA with a 3' CCACCA end + 3 diphosphate</text>
        <dbReference type="Rhea" id="RHEA:76235"/>
        <dbReference type="Rhea" id="RHEA-COMP:10468"/>
        <dbReference type="Rhea" id="RHEA-COMP:18655"/>
        <dbReference type="ChEBI" id="CHEBI:30616"/>
        <dbReference type="ChEBI" id="CHEBI:33019"/>
        <dbReference type="ChEBI" id="CHEBI:37563"/>
        <dbReference type="ChEBI" id="CHEBI:83071"/>
        <dbReference type="ChEBI" id="CHEBI:195187"/>
    </reaction>
</comment>
<dbReference type="EC" id="2.7.7.72" evidence="11"/>
<keyword evidence="7 11" id="KW-0378">Hydrolase</keyword>
<dbReference type="GO" id="GO:0004112">
    <property type="term" value="F:cyclic-nucleotide phosphodiesterase activity"/>
    <property type="evidence" value="ECO:0007669"/>
    <property type="project" value="UniProtKB-UniRule"/>
</dbReference>
<dbReference type="EMBL" id="CP000967">
    <property type="protein sequence ID" value="ACD57612.1"/>
    <property type="molecule type" value="Genomic_DNA"/>
</dbReference>
<dbReference type="GO" id="GO:0016791">
    <property type="term" value="F:phosphatase activity"/>
    <property type="evidence" value="ECO:0007669"/>
    <property type="project" value="UniProtKB-UniRule"/>
</dbReference>
<evidence type="ECO:0000259" key="12">
    <source>
        <dbReference type="PROSITE" id="PS51831"/>
    </source>
</evidence>
<evidence type="ECO:0000256" key="2">
    <source>
        <dbReference type="ARBA" id="ARBA00022694"/>
    </source>
</evidence>
<feature type="binding site" evidence="11">
    <location>
        <position position="394"/>
    </location>
    <ligand>
        <name>ATP</name>
        <dbReference type="ChEBI" id="CHEBI:30616"/>
    </ligand>
</feature>
<evidence type="ECO:0000256" key="5">
    <source>
        <dbReference type="ARBA" id="ARBA00022741"/>
    </source>
</evidence>
<dbReference type="InterPro" id="IPR047710">
    <property type="entry name" value="Transpos_IS5-like"/>
</dbReference>
<comment type="cofactor">
    <cofactor evidence="11">
        <name>Mg(2+)</name>
        <dbReference type="ChEBI" id="CHEBI:18420"/>
    </cofactor>
    <text evidence="11">Magnesium is required for nucleotidyltransferase activity.</text>
</comment>
<dbReference type="GO" id="GO:0160016">
    <property type="term" value="F:CCACCA tRNA nucleotidyltransferase activity"/>
    <property type="evidence" value="ECO:0007669"/>
    <property type="project" value="RHEA"/>
</dbReference>
<gene>
    <name evidence="11" type="primary">cca</name>
    <name evidence="13" type="ordered locus">PXO_04446</name>
</gene>
<dbReference type="Gene3D" id="1.10.3090.10">
    <property type="entry name" value="cca-adding enzyme, domain 2"/>
    <property type="match status" value="1"/>
</dbReference>
<evidence type="ECO:0000256" key="1">
    <source>
        <dbReference type="ARBA" id="ARBA00022679"/>
    </source>
</evidence>
<keyword evidence="3 11" id="KW-0548">Nucleotidyltransferase</keyword>
<evidence type="ECO:0000256" key="3">
    <source>
        <dbReference type="ARBA" id="ARBA00022695"/>
    </source>
</evidence>
<protein>
    <recommendedName>
        <fullName evidence="11">Multifunctional CCA protein</fullName>
    </recommendedName>
    <domain>
        <recommendedName>
            <fullName evidence="11">CCA-adding enzyme</fullName>
            <ecNumber evidence="11">2.7.7.72</ecNumber>
        </recommendedName>
        <alternativeName>
            <fullName evidence="11">CCA tRNA nucleotidyltransferase</fullName>
        </alternativeName>
        <alternativeName>
            <fullName evidence="11">tRNA CCA-pyrophosphorylase</fullName>
        </alternativeName>
        <alternativeName>
            <fullName evidence="11">tRNA adenylyl-/cytidylyl-transferase</fullName>
        </alternativeName>
        <alternativeName>
            <fullName evidence="11">tRNA nucleotidyltransferase</fullName>
        </alternativeName>
        <alternativeName>
            <fullName evidence="11">tRNA-NT</fullName>
        </alternativeName>
    </domain>
    <domain>
        <recommendedName>
            <fullName evidence="11">2'-nucleotidase</fullName>
            <ecNumber evidence="11">3.1.3.-</ecNumber>
        </recommendedName>
    </domain>
    <domain>
        <recommendedName>
            <fullName evidence="11">2',3'-cyclic phosphodiesterase</fullName>
            <ecNumber evidence="11">3.1.4.-</ecNumber>
        </recommendedName>
    </domain>
    <domain>
        <recommendedName>
            <fullName evidence="11">Phosphatase</fullName>
        </recommendedName>
    </domain>
</protein>
<comment type="function">
    <text evidence="11">Catalyzes the addition and repair of the essential 3'-terminal CCA sequence in tRNAs without using a nucleic acid template. Adds these three nucleotides in the order of C, C, and A to the tRNA nucleotide-73, using CTP and ATP as substrates and producing inorganic pyrophosphate. tRNA 3'-terminal CCA addition is required both for tRNA processing and repair. Also involved in tRNA surveillance by mediating tandem CCA addition to generate a CCACCA at the 3' terminus of unstable tRNAs. While stable tRNAs receive only 3'-terminal CCA, unstable tRNAs are marked with CCACCA and rapidly degraded.</text>
</comment>
<comment type="catalytic activity">
    <reaction evidence="11">
        <text>a tRNA precursor + 2 CTP + ATP = a tRNA with a 3' CCA end + 3 diphosphate</text>
        <dbReference type="Rhea" id="RHEA:14433"/>
        <dbReference type="Rhea" id="RHEA-COMP:10465"/>
        <dbReference type="Rhea" id="RHEA-COMP:10468"/>
        <dbReference type="ChEBI" id="CHEBI:30616"/>
        <dbReference type="ChEBI" id="CHEBI:33019"/>
        <dbReference type="ChEBI" id="CHEBI:37563"/>
        <dbReference type="ChEBI" id="CHEBI:74896"/>
        <dbReference type="ChEBI" id="CHEBI:83071"/>
        <dbReference type="EC" id="2.7.7.72"/>
    </reaction>
</comment>
<dbReference type="CDD" id="cd05398">
    <property type="entry name" value="NT_ClassII-CCAase"/>
    <property type="match status" value="1"/>
</dbReference>
<dbReference type="PROSITE" id="PS51831">
    <property type="entry name" value="HD"/>
    <property type="match status" value="1"/>
</dbReference>
<keyword evidence="1 11" id="KW-0808">Transferase</keyword>
<feature type="binding site" evidence="11">
    <location>
        <position position="314"/>
    </location>
    <ligand>
        <name>CTP</name>
        <dbReference type="ChEBI" id="CHEBI:37563"/>
    </ligand>
</feature>
<dbReference type="HOGENOM" id="CLU_387290_0_0_6"/>
<evidence type="ECO:0000256" key="4">
    <source>
        <dbReference type="ARBA" id="ARBA00022723"/>
    </source>
</evidence>
<feature type="binding site" evidence="11">
    <location>
        <position position="441"/>
    </location>
    <ligand>
        <name>ATP</name>
        <dbReference type="ChEBI" id="CHEBI:30616"/>
    </ligand>
</feature>
<dbReference type="InterPro" id="IPR008490">
    <property type="entry name" value="Transposase_InsH_N"/>
</dbReference>
<dbReference type="InterPro" id="IPR006674">
    <property type="entry name" value="HD_domain"/>
</dbReference>
<feature type="binding site" evidence="11">
    <location>
        <position position="311"/>
    </location>
    <ligand>
        <name>CTP</name>
        <dbReference type="ChEBI" id="CHEBI:37563"/>
    </ligand>
</feature>
<evidence type="ECO:0000256" key="9">
    <source>
        <dbReference type="ARBA" id="ARBA00022842"/>
    </source>
</evidence>
<keyword evidence="2 11" id="KW-0819">tRNA processing</keyword>
<dbReference type="InterPro" id="IPR050124">
    <property type="entry name" value="tRNA_CCA-adding_enzyme"/>
</dbReference>
<dbReference type="InterPro" id="IPR043519">
    <property type="entry name" value="NT_sf"/>
</dbReference>
<feature type="domain" description="HD" evidence="12">
    <location>
        <begin position="532"/>
        <end position="650"/>
    </location>
</feature>
<dbReference type="GO" id="GO:0000287">
    <property type="term" value="F:magnesium ion binding"/>
    <property type="evidence" value="ECO:0007669"/>
    <property type="project" value="UniProtKB-UniRule"/>
</dbReference>
<dbReference type="InterPro" id="IPR032828">
    <property type="entry name" value="PolyA_RNA-bd"/>
</dbReference>
<dbReference type="PANTHER" id="PTHR47545">
    <property type="entry name" value="MULTIFUNCTIONAL CCA PROTEIN"/>
    <property type="match status" value="1"/>
</dbReference>
<dbReference type="InterPro" id="IPR002646">
    <property type="entry name" value="PolA_pol_head_dom"/>
</dbReference>
<feature type="binding site" evidence="11">
    <location>
        <position position="444"/>
    </location>
    <ligand>
        <name>ATP</name>
        <dbReference type="ChEBI" id="CHEBI:30616"/>
    </ligand>
</feature>
<feature type="binding site" evidence="11">
    <location>
        <position position="394"/>
    </location>
    <ligand>
        <name>CTP</name>
        <dbReference type="ChEBI" id="CHEBI:37563"/>
    </ligand>
</feature>
<evidence type="ECO:0000313" key="13">
    <source>
        <dbReference type="EMBL" id="ACD57612.1"/>
    </source>
</evidence>
<dbReference type="GO" id="GO:0042245">
    <property type="term" value="P:RNA repair"/>
    <property type="evidence" value="ECO:0007669"/>
    <property type="project" value="UniProtKB-KW"/>
</dbReference>
<reference evidence="13 14" key="1">
    <citation type="journal article" date="2008" name="BMC Genomics">
        <title>Genome sequence and rapid evolution of the rice pathogen Xanthomonas oryzae pv. oryzae PXO99A.</title>
        <authorList>
            <person name="Salzberg S.L."/>
            <person name="Sommer D.D."/>
            <person name="Schatz M.C."/>
            <person name="Phillippy A.M."/>
            <person name="Rabinowicz P.D."/>
            <person name="Tsuge S."/>
            <person name="Furutani A."/>
            <person name="Ochiai H."/>
            <person name="Delcher A.L."/>
            <person name="Kelley D."/>
            <person name="Madupu R."/>
            <person name="Puiu D."/>
            <person name="Radune D."/>
            <person name="Shumway M."/>
            <person name="Trapnell C."/>
            <person name="Aparna G."/>
            <person name="Jha G."/>
            <person name="Pandey A."/>
            <person name="Patil P.B."/>
            <person name="Ishihara H."/>
            <person name="Meyer D.F."/>
            <person name="Szurek B."/>
            <person name="Verdier V."/>
            <person name="Koebnik R."/>
            <person name="Dow J.M."/>
            <person name="Ryan R.P."/>
            <person name="Hirata H."/>
            <person name="Tsuyumu S."/>
            <person name="Won Lee S."/>
            <person name="Seo Y.S."/>
            <person name="Sriariyanum M."/>
            <person name="Ronald P.C."/>
            <person name="Sonti R.V."/>
            <person name="Van Sluys M.A."/>
            <person name="Leach J.E."/>
            <person name="White F.F."/>
            <person name="Bogdanove A.J."/>
        </authorList>
    </citation>
    <scope>NUCLEOTIDE SEQUENCE [LARGE SCALE GENOMIC DNA]</scope>
    <source>
        <strain evidence="13 14">PXO99A</strain>
    </source>
</reference>
<proteinExistence type="inferred from homology"/>
<keyword evidence="9 11" id="KW-0460">Magnesium</keyword>
<keyword evidence="8 11" id="KW-0067">ATP-binding</keyword>
<evidence type="ECO:0000256" key="8">
    <source>
        <dbReference type="ARBA" id="ARBA00022840"/>
    </source>
</evidence>
<dbReference type="KEGG" id="xop:PXO_04446"/>
<dbReference type="EC" id="3.1.3.-" evidence="11"/>
<keyword evidence="11" id="KW-0511">Multifunctional enzyme</keyword>
<feature type="binding site" evidence="11">
    <location>
        <position position="311"/>
    </location>
    <ligand>
        <name>ATP</name>
        <dbReference type="ChEBI" id="CHEBI:30616"/>
    </ligand>
</feature>
<evidence type="ECO:0000256" key="10">
    <source>
        <dbReference type="ARBA" id="ARBA00022884"/>
    </source>
</evidence>
<feature type="binding site" evidence="11">
    <location>
        <position position="441"/>
    </location>
    <ligand>
        <name>CTP</name>
        <dbReference type="ChEBI" id="CHEBI:37563"/>
    </ligand>
</feature>
<evidence type="ECO:0000256" key="6">
    <source>
        <dbReference type="ARBA" id="ARBA00022800"/>
    </source>
</evidence>
<accession>A0A0K0GHH8</accession>
<comment type="miscellaneous">
    <text evidence="11">A single active site specifically recognizes both ATP and CTP and is responsible for their addition.</text>
</comment>
<sequence>MQGLTCGFGVLELPVFVTLPTGFWQFSPMRTRRPAAEQLPADELFRSRLENQIDVRHPLVQLSHRLPWSALEQALSPRLPATTGTGGRPALPVRLIAGLLYLKHAYDLSDEAVCERWLENPYWQFFTGEVVFQTCVPCDPSSLTRWRQRLGEAGMEALLAHTINTAHAMKAVDARELSRVIVDTTVQEKAIAHPTDSRLLEVARKKLVLLAKRHGIVLRQTYVRQGPGLRRKAGRYAHARQFKRMRKVLRRQRTILGRVLRDLQRKLARLEPSVRAWCRYPVKQPIPITALFRVGRLIGHHVLMKIYLVGGAVRDALLGQPAGDRDWVVVGADQARMEAQGFKPVGKDFPVFLHPRSGEEYALARTERKSGRGYRGFVVDADPLVTLEEDLLRRDFTINAIARDEDTGEFFDPYNGARDLQARVLRHVGPAFVEDPVRVLRAARFMARLAPLGFTIAPETAALMREMAASGELDSLVPERVWQELRRALTCAQPSAFLRTLHDTDGLRAILPEIDALYGVPQRAQFHPEVDTGIHQEMVSDMAARIAPGDALVGFAALTHDLGKALTPPEQWPRHIMHEQRGVAPLQALCERLKVPQDYRQLAVIACREHLNVHRLPELRDRTVHELLVRCDAFRRPERIAQLALVCEADKRGRLGSEEAAYPQGAELKRLHAAASAINARDLAADGLQGPQIGEALTKARIAAITAARKTSA</sequence>
<dbReference type="eggNOG" id="COG0617">
    <property type="taxonomic scope" value="Bacteria"/>
</dbReference>
<dbReference type="Pfam" id="PF05598">
    <property type="entry name" value="DUF772"/>
    <property type="match status" value="1"/>
</dbReference>
<keyword evidence="6 11" id="KW-0692">RNA repair</keyword>
<comment type="domain">
    <text evidence="11">Comprises two domains: an N-terminal domain containing the nucleotidyltransferase activity and a C-terminal HD domain associated with both phosphodiesterase and phosphatase activities.</text>
</comment>
<keyword evidence="10 11" id="KW-0694">RNA-binding</keyword>